<dbReference type="EMBL" id="JAGKQH010000015">
    <property type="protein sequence ID" value="KAG6578860.1"/>
    <property type="molecule type" value="Genomic_DNA"/>
</dbReference>
<dbReference type="Proteomes" id="UP000685013">
    <property type="component" value="Chromosome 15"/>
</dbReference>
<dbReference type="InterPro" id="IPR009943">
    <property type="entry name" value="DUF1475"/>
</dbReference>
<reference evidence="2 3" key="1">
    <citation type="journal article" date="2021" name="Hortic Res">
        <title>The domestication of Cucurbita argyrosperma as revealed by the genome of its wild relative.</title>
        <authorList>
            <person name="Barrera-Redondo J."/>
            <person name="Sanchez-de la Vega G."/>
            <person name="Aguirre-Liguori J.A."/>
            <person name="Castellanos-Morales G."/>
            <person name="Gutierrez-Guerrero Y.T."/>
            <person name="Aguirre-Dugua X."/>
            <person name="Aguirre-Planter E."/>
            <person name="Tenaillon M.I."/>
            <person name="Lira-Saade R."/>
            <person name="Eguiarte L.E."/>
        </authorList>
    </citation>
    <scope>NUCLEOTIDE SEQUENCE [LARGE SCALE GENOMIC DNA]</scope>
    <source>
        <strain evidence="2">JBR-2021</strain>
    </source>
</reference>
<feature type="transmembrane region" description="Helical" evidence="1">
    <location>
        <begin position="109"/>
        <end position="134"/>
    </location>
</feature>
<comment type="caution">
    <text evidence="2">The sequence shown here is derived from an EMBL/GenBank/DDBJ whole genome shotgun (WGS) entry which is preliminary data.</text>
</comment>
<keyword evidence="3" id="KW-1185">Reference proteome</keyword>
<name>A0AAV6MD58_9ROSI</name>
<keyword evidence="1" id="KW-0812">Transmembrane</keyword>
<evidence type="ECO:0000256" key="1">
    <source>
        <dbReference type="SAM" id="Phobius"/>
    </source>
</evidence>
<dbReference type="AlphaFoldDB" id="A0AAV6MD58"/>
<organism evidence="2 3">
    <name type="scientific">Cucurbita argyrosperma subsp. sororia</name>
    <dbReference type="NCBI Taxonomy" id="37648"/>
    <lineage>
        <taxon>Eukaryota</taxon>
        <taxon>Viridiplantae</taxon>
        <taxon>Streptophyta</taxon>
        <taxon>Embryophyta</taxon>
        <taxon>Tracheophyta</taxon>
        <taxon>Spermatophyta</taxon>
        <taxon>Magnoliopsida</taxon>
        <taxon>eudicotyledons</taxon>
        <taxon>Gunneridae</taxon>
        <taxon>Pentapetalae</taxon>
        <taxon>rosids</taxon>
        <taxon>fabids</taxon>
        <taxon>Cucurbitales</taxon>
        <taxon>Cucurbitaceae</taxon>
        <taxon>Cucurbiteae</taxon>
        <taxon>Cucurbita</taxon>
    </lineage>
</organism>
<gene>
    <name evidence="2" type="ORF">SDJN03_23308</name>
</gene>
<feature type="non-terminal residue" evidence="2">
    <location>
        <position position="1"/>
    </location>
</feature>
<proteinExistence type="predicted"/>
<dbReference type="Pfam" id="PF07343">
    <property type="entry name" value="DUF1475"/>
    <property type="match status" value="1"/>
</dbReference>
<accession>A0AAV6MD58</accession>
<feature type="transmembrane region" description="Helical" evidence="1">
    <location>
        <begin position="206"/>
        <end position="228"/>
    </location>
</feature>
<keyword evidence="1" id="KW-1133">Transmembrane helix</keyword>
<dbReference type="PANTHER" id="PTHR36318:SF3">
    <property type="entry name" value="OS06G0581300 PROTEIN"/>
    <property type="match status" value="1"/>
</dbReference>
<protein>
    <recommendedName>
        <fullName evidence="4">XK-related protein</fullName>
    </recommendedName>
</protein>
<keyword evidence="1" id="KW-0472">Membrane</keyword>
<evidence type="ECO:0008006" key="4">
    <source>
        <dbReference type="Google" id="ProtNLM"/>
    </source>
</evidence>
<feature type="transmembrane region" description="Helical" evidence="1">
    <location>
        <begin position="48"/>
        <end position="69"/>
    </location>
</feature>
<feature type="transmembrane region" description="Helical" evidence="1">
    <location>
        <begin position="172"/>
        <end position="194"/>
    </location>
</feature>
<evidence type="ECO:0000313" key="3">
    <source>
        <dbReference type="Proteomes" id="UP000685013"/>
    </source>
</evidence>
<feature type="transmembrane region" description="Helical" evidence="1">
    <location>
        <begin position="235"/>
        <end position="256"/>
    </location>
</feature>
<dbReference type="PANTHER" id="PTHR36318">
    <property type="entry name" value="OS06G0581300 PROTEIN"/>
    <property type="match status" value="1"/>
</dbReference>
<sequence>MKRMKRSHVGTLFPLTSVFFSSRGCSRPSTTPRALCITGSLMASSAVIGWRILFILLGCTMVATLGYTLATDGSPFRRELLSRLMVVVLIDFYFNVIVIAAWVCYKESNWIAAAVWIVFLVCLGSIATCAYILWQLWQLSSQESFEDIVYNVLIKNPNKNDMQQHKKHSNILTAKIVFGALGCLMVVALVFLFADGSPFRKELYTPWMVATLIDFYINGTALSVWMFYKEESWLTALLWIALFIIFGSASSCPFIVKELFKLNSEDPAYLVLFKNSNRSERRYERTSCS</sequence>
<evidence type="ECO:0000313" key="2">
    <source>
        <dbReference type="EMBL" id="KAG6578860.1"/>
    </source>
</evidence>
<feature type="transmembrane region" description="Helical" evidence="1">
    <location>
        <begin position="81"/>
        <end position="103"/>
    </location>
</feature>